<organism evidence="3 4">
    <name type="scientific">Batrachochytrium dendrobatidis (strain JAM81 / FGSC 10211)</name>
    <name type="common">Frog chytrid fungus</name>
    <dbReference type="NCBI Taxonomy" id="684364"/>
    <lineage>
        <taxon>Eukaryota</taxon>
        <taxon>Fungi</taxon>
        <taxon>Fungi incertae sedis</taxon>
        <taxon>Chytridiomycota</taxon>
        <taxon>Chytridiomycota incertae sedis</taxon>
        <taxon>Chytridiomycetes</taxon>
        <taxon>Rhizophydiales</taxon>
        <taxon>Rhizophydiales incertae sedis</taxon>
        <taxon>Batrachochytrium</taxon>
    </lineage>
</organism>
<evidence type="ECO:0000256" key="1">
    <source>
        <dbReference type="SAM" id="MobiDB-lite"/>
    </source>
</evidence>
<dbReference type="HOGENOM" id="CLU_2359370_0_0_1"/>
<evidence type="ECO:0000313" key="3">
    <source>
        <dbReference type="EMBL" id="EGF78983.1"/>
    </source>
</evidence>
<dbReference type="Proteomes" id="UP000007241">
    <property type="component" value="Unassembled WGS sequence"/>
</dbReference>
<keyword evidence="2" id="KW-0732">Signal</keyword>
<evidence type="ECO:0000256" key="2">
    <source>
        <dbReference type="SAM" id="SignalP"/>
    </source>
</evidence>
<feature type="region of interest" description="Disordered" evidence="1">
    <location>
        <begin position="35"/>
        <end position="62"/>
    </location>
</feature>
<feature type="signal peptide" evidence="2">
    <location>
        <begin position="1"/>
        <end position="21"/>
    </location>
</feature>
<dbReference type="EMBL" id="GL882887">
    <property type="protein sequence ID" value="EGF78983.1"/>
    <property type="molecule type" value="Genomic_DNA"/>
</dbReference>
<gene>
    <name evidence="3" type="ORF">BATDEDRAFT_90229</name>
</gene>
<keyword evidence="4" id="KW-1185">Reference proteome</keyword>
<dbReference type="AlphaFoldDB" id="F4P740"/>
<reference evidence="3 4" key="1">
    <citation type="submission" date="2009-12" db="EMBL/GenBank/DDBJ databases">
        <title>The draft genome of Batrachochytrium dendrobatidis.</title>
        <authorList>
            <consortium name="US DOE Joint Genome Institute (JGI-PGF)"/>
            <person name="Kuo A."/>
            <person name="Salamov A."/>
            <person name="Schmutz J."/>
            <person name="Lucas S."/>
            <person name="Pitluck S."/>
            <person name="Rosenblum E."/>
            <person name="Stajich J."/>
            <person name="Eisen M."/>
            <person name="Grigoriev I.V."/>
        </authorList>
    </citation>
    <scope>NUCLEOTIDE SEQUENCE [LARGE SCALE GENOMIC DNA]</scope>
    <source>
        <strain evidence="4">JAM81 / FGSC 10211</strain>
    </source>
</reference>
<dbReference type="GeneID" id="18243799"/>
<evidence type="ECO:0000313" key="4">
    <source>
        <dbReference type="Proteomes" id="UP000007241"/>
    </source>
</evidence>
<sequence length="96" mass="10206">MNKIAWVYSVLAFAGLVSSLAISIPNDNHLEARSIESSALQEGSAGSHDTTLERRSPKNSNPVQVVKVQSPGLMSLVKGAVVNSVVNRLVGTRIVH</sequence>
<accession>F4P740</accession>
<dbReference type="RefSeq" id="XP_006680530.1">
    <property type="nucleotide sequence ID" value="XM_006680467.1"/>
</dbReference>
<dbReference type="InParanoid" id="F4P740"/>
<feature type="chain" id="PRO_5003314904" evidence="2">
    <location>
        <begin position="22"/>
        <end position="96"/>
    </location>
</feature>
<name>F4P740_BATDJ</name>
<protein>
    <submittedName>
        <fullName evidence="3">Uncharacterized protein</fullName>
    </submittedName>
</protein>
<proteinExistence type="predicted"/>